<name>A0A3R6DE64_9FIRM</name>
<keyword evidence="1" id="KW-1133">Transmembrane helix</keyword>
<dbReference type="Gene3D" id="6.10.340.10">
    <property type="match status" value="1"/>
</dbReference>
<keyword evidence="1" id="KW-0472">Membrane</keyword>
<dbReference type="SMART" id="SM00304">
    <property type="entry name" value="HAMP"/>
    <property type="match status" value="1"/>
</dbReference>
<dbReference type="CDD" id="cd01949">
    <property type="entry name" value="GGDEF"/>
    <property type="match status" value="1"/>
</dbReference>
<protein>
    <submittedName>
        <fullName evidence="4">Diguanylate cyclase</fullName>
    </submittedName>
</protein>
<comment type="caution">
    <text evidence="4">The sequence shown here is derived from an EMBL/GenBank/DDBJ whole genome shotgun (WGS) entry which is preliminary data.</text>
</comment>
<dbReference type="GO" id="GO:0007165">
    <property type="term" value="P:signal transduction"/>
    <property type="evidence" value="ECO:0007669"/>
    <property type="project" value="InterPro"/>
</dbReference>
<keyword evidence="1" id="KW-0812">Transmembrane</keyword>
<organism evidence="4 5">
    <name type="scientific">Roseburia inulinivorans</name>
    <dbReference type="NCBI Taxonomy" id="360807"/>
    <lineage>
        <taxon>Bacteria</taxon>
        <taxon>Bacillati</taxon>
        <taxon>Bacillota</taxon>
        <taxon>Clostridia</taxon>
        <taxon>Lachnospirales</taxon>
        <taxon>Lachnospiraceae</taxon>
        <taxon>Roseburia</taxon>
    </lineage>
</organism>
<dbReference type="AlphaFoldDB" id="A0A3R6DE64"/>
<dbReference type="PROSITE" id="PS50885">
    <property type="entry name" value="HAMP"/>
    <property type="match status" value="1"/>
</dbReference>
<dbReference type="SUPFAM" id="SSF55073">
    <property type="entry name" value="Nucleotide cyclase"/>
    <property type="match status" value="1"/>
</dbReference>
<dbReference type="SMART" id="SM00267">
    <property type="entry name" value="GGDEF"/>
    <property type="match status" value="1"/>
</dbReference>
<dbReference type="GO" id="GO:0052621">
    <property type="term" value="F:diguanylate cyclase activity"/>
    <property type="evidence" value="ECO:0007669"/>
    <property type="project" value="TreeGrafter"/>
</dbReference>
<evidence type="ECO:0000313" key="4">
    <source>
        <dbReference type="EMBL" id="RHF86733.1"/>
    </source>
</evidence>
<dbReference type="InterPro" id="IPR003660">
    <property type="entry name" value="HAMP_dom"/>
</dbReference>
<feature type="domain" description="GGDEF" evidence="3">
    <location>
        <begin position="414"/>
        <end position="547"/>
    </location>
</feature>
<dbReference type="Gene3D" id="3.30.70.270">
    <property type="match status" value="1"/>
</dbReference>
<dbReference type="GO" id="GO:0043709">
    <property type="term" value="P:cell adhesion involved in single-species biofilm formation"/>
    <property type="evidence" value="ECO:0007669"/>
    <property type="project" value="TreeGrafter"/>
</dbReference>
<dbReference type="EMBL" id="QRHP01000002">
    <property type="protein sequence ID" value="RHF86733.1"/>
    <property type="molecule type" value="Genomic_DNA"/>
</dbReference>
<evidence type="ECO:0000313" key="5">
    <source>
        <dbReference type="Proteomes" id="UP000283701"/>
    </source>
</evidence>
<dbReference type="GO" id="GO:0005886">
    <property type="term" value="C:plasma membrane"/>
    <property type="evidence" value="ECO:0007669"/>
    <property type="project" value="TreeGrafter"/>
</dbReference>
<dbReference type="PANTHER" id="PTHR45138:SF9">
    <property type="entry name" value="DIGUANYLATE CYCLASE DGCM-RELATED"/>
    <property type="match status" value="1"/>
</dbReference>
<evidence type="ECO:0000259" key="2">
    <source>
        <dbReference type="PROSITE" id="PS50885"/>
    </source>
</evidence>
<dbReference type="CDD" id="cd06225">
    <property type="entry name" value="HAMP"/>
    <property type="match status" value="1"/>
</dbReference>
<dbReference type="Pfam" id="PF00672">
    <property type="entry name" value="HAMP"/>
    <property type="match status" value="1"/>
</dbReference>
<dbReference type="InterPro" id="IPR043128">
    <property type="entry name" value="Rev_trsase/Diguanyl_cyclase"/>
</dbReference>
<dbReference type="Proteomes" id="UP000283701">
    <property type="component" value="Unassembled WGS sequence"/>
</dbReference>
<dbReference type="GO" id="GO:1902201">
    <property type="term" value="P:negative regulation of bacterial-type flagellum-dependent cell motility"/>
    <property type="evidence" value="ECO:0007669"/>
    <property type="project" value="TreeGrafter"/>
</dbReference>
<dbReference type="InterPro" id="IPR050469">
    <property type="entry name" value="Diguanylate_Cyclase"/>
</dbReference>
<sequence>MKIKNSILTLLLFFTLVPVLVFGLFSIYETNQTIDEMAEKNLKAVSQNQIMNIQKFCGDRREEMEMVANYSLTQDAIRYSLGESDDPVDQEYVNNVLKERKKYGTYVASVSILDKNFHVVGSSESYDISEISELKYVDERFHTGDFIIGDSYERETDDGLKKIVPAYIGVFWNDNLIGYIAEELDTAYFDQLRLNMDSLAEGTFYLLDGNYAIITAGTTTQKESLSGFTSSQKDREDFQKAWDAIDHEENPQGEVRYHYQGMSYITYYSNVECTDWGVRITENLSAQKKSANNYSFLMAFAVAFVTFGVLITQNIMTKRLLAPIEKIMDTFTRIKTEQDYSLRIPVETKDEMGKLSAGINELLAYIEDEDIQEKQRQRHLRELAELDPLTGIKNKKAIEQSLLSMVQQAAESGEQVTLGFLDIDDFRDYNTNFGHQEGDEIIQFVAGILQKELKGYVGRNGGDEFVFGYAGNLDKSEIETVISRILKELNENYISPRTKKLMPVPCSIGVVSARGDSLDYANLIQKADEAMYRAKEAGKNTFYIIEL</sequence>
<dbReference type="Pfam" id="PF00990">
    <property type="entry name" value="GGDEF"/>
    <property type="match status" value="1"/>
</dbReference>
<dbReference type="RefSeq" id="WP_118202436.1">
    <property type="nucleotide sequence ID" value="NZ_QRHP01000002.1"/>
</dbReference>
<reference evidence="4 5" key="1">
    <citation type="submission" date="2018-08" db="EMBL/GenBank/DDBJ databases">
        <title>A genome reference for cultivated species of the human gut microbiota.</title>
        <authorList>
            <person name="Zou Y."/>
            <person name="Xue W."/>
            <person name="Luo G."/>
        </authorList>
    </citation>
    <scope>NUCLEOTIDE SEQUENCE [LARGE SCALE GENOMIC DNA]</scope>
    <source>
        <strain evidence="4 5">AM23-23AC</strain>
    </source>
</reference>
<dbReference type="NCBIfam" id="TIGR00254">
    <property type="entry name" value="GGDEF"/>
    <property type="match status" value="1"/>
</dbReference>
<accession>A0A3R6DE64</accession>
<evidence type="ECO:0000259" key="3">
    <source>
        <dbReference type="PROSITE" id="PS50887"/>
    </source>
</evidence>
<dbReference type="Gene3D" id="3.30.450.20">
    <property type="entry name" value="PAS domain"/>
    <property type="match status" value="1"/>
</dbReference>
<gene>
    <name evidence="4" type="ORF">DW654_03955</name>
</gene>
<dbReference type="InterPro" id="IPR029787">
    <property type="entry name" value="Nucleotide_cyclase"/>
</dbReference>
<dbReference type="PROSITE" id="PS50887">
    <property type="entry name" value="GGDEF"/>
    <property type="match status" value="1"/>
</dbReference>
<feature type="domain" description="HAMP" evidence="2">
    <location>
        <begin position="318"/>
        <end position="371"/>
    </location>
</feature>
<dbReference type="PANTHER" id="PTHR45138">
    <property type="entry name" value="REGULATORY COMPONENTS OF SENSORY TRANSDUCTION SYSTEM"/>
    <property type="match status" value="1"/>
</dbReference>
<proteinExistence type="predicted"/>
<dbReference type="InterPro" id="IPR000160">
    <property type="entry name" value="GGDEF_dom"/>
</dbReference>
<feature type="transmembrane region" description="Helical" evidence="1">
    <location>
        <begin position="294"/>
        <end position="312"/>
    </location>
</feature>
<evidence type="ECO:0000256" key="1">
    <source>
        <dbReference type="SAM" id="Phobius"/>
    </source>
</evidence>